<dbReference type="InterPro" id="IPR018777">
    <property type="entry name" value="Replication_initiator_prot_A"/>
</dbReference>
<feature type="compositionally biased region" description="Low complexity" evidence="1">
    <location>
        <begin position="347"/>
        <end position="357"/>
    </location>
</feature>
<accession>A0ABU0LAQ9</accession>
<comment type="caution">
    <text evidence="2">The sequence shown here is derived from an EMBL/GenBank/DDBJ whole genome shotgun (WGS) entry which is preliminary data.</text>
</comment>
<feature type="region of interest" description="Disordered" evidence="1">
    <location>
        <begin position="324"/>
        <end position="364"/>
    </location>
</feature>
<organism evidence="2 3">
    <name type="scientific">Xanthobacter agilis</name>
    <dbReference type="NCBI Taxonomy" id="47492"/>
    <lineage>
        <taxon>Bacteria</taxon>
        <taxon>Pseudomonadati</taxon>
        <taxon>Pseudomonadota</taxon>
        <taxon>Alphaproteobacteria</taxon>
        <taxon>Hyphomicrobiales</taxon>
        <taxon>Xanthobacteraceae</taxon>
        <taxon>Xanthobacter</taxon>
    </lineage>
</organism>
<keyword evidence="3" id="KW-1185">Reference proteome</keyword>
<gene>
    <name evidence="2" type="ORF">QOZ94_000994</name>
</gene>
<dbReference type="EMBL" id="JAUSVY010000002">
    <property type="protein sequence ID" value="MDQ0504220.1"/>
    <property type="molecule type" value="Genomic_DNA"/>
</dbReference>
<protein>
    <submittedName>
        <fullName evidence="2">Plasmid replication initiation protein</fullName>
    </submittedName>
</protein>
<evidence type="ECO:0000313" key="2">
    <source>
        <dbReference type="EMBL" id="MDQ0504220.1"/>
    </source>
</evidence>
<feature type="compositionally biased region" description="Polar residues" evidence="1">
    <location>
        <begin position="328"/>
        <end position="345"/>
    </location>
</feature>
<dbReference type="Pfam" id="PF10134">
    <property type="entry name" value="RPA"/>
    <property type="match status" value="1"/>
</dbReference>
<dbReference type="Proteomes" id="UP001241747">
    <property type="component" value="Unassembled WGS sequence"/>
</dbReference>
<evidence type="ECO:0000313" key="3">
    <source>
        <dbReference type="Proteomes" id="UP001241747"/>
    </source>
</evidence>
<name>A0ABU0LAQ9_XANAG</name>
<evidence type="ECO:0000256" key="1">
    <source>
        <dbReference type="SAM" id="MobiDB-lite"/>
    </source>
</evidence>
<reference evidence="2 3" key="1">
    <citation type="submission" date="2023-07" db="EMBL/GenBank/DDBJ databases">
        <title>Genomic Encyclopedia of Type Strains, Phase IV (KMG-IV): sequencing the most valuable type-strain genomes for metagenomic binning, comparative biology and taxonomic classification.</title>
        <authorList>
            <person name="Goeker M."/>
        </authorList>
    </citation>
    <scope>NUCLEOTIDE SEQUENCE [LARGE SCALE GENOMIC DNA]</scope>
    <source>
        <strain evidence="2 3">DSM 3770</strain>
    </source>
</reference>
<dbReference type="RefSeq" id="WP_237347099.1">
    <property type="nucleotide sequence ID" value="NZ_JABWGX010000028.1"/>
</dbReference>
<proteinExistence type="predicted"/>
<sequence>MSGGPSHDVGRRTQRLVGSERARLDPFVVATGDASPRDQRDLMERPFFSLAKAKRVAPILYESGGVRVEVFAVPEHGMATIWDADVLIWAASQIVEAENHGLKTSRFLRFTPYQLLMAIGRGTGAREYRLLKGAFARLQSTVIATTLRHGEHWRRHQFSWINEWEELTTHDGRVEGMEFVLPDWFYRGVIDRSLVLTIDPNYFRLTGGIERWLYRVARKHAGRQLHGWIFEVGHLHEKSGSLARPSDFALDIRRIVARQPLPGYQLKISRQGRRELLHIRPTMLSTVPVDEAVETLVTSGANGIGTSGAGLSGFRAHGPQLNLWPETRNPTANLESNQESNSFSLTRAGATHGAGAARRSRRVP</sequence>